<organism evidence="3 4">
    <name type="scientific">Marasmius oreades</name>
    <name type="common">fairy-ring Marasmius</name>
    <dbReference type="NCBI Taxonomy" id="181124"/>
    <lineage>
        <taxon>Eukaryota</taxon>
        <taxon>Fungi</taxon>
        <taxon>Dikarya</taxon>
        <taxon>Basidiomycota</taxon>
        <taxon>Agaricomycotina</taxon>
        <taxon>Agaricomycetes</taxon>
        <taxon>Agaricomycetidae</taxon>
        <taxon>Agaricales</taxon>
        <taxon>Marasmiineae</taxon>
        <taxon>Marasmiaceae</taxon>
        <taxon>Marasmius</taxon>
    </lineage>
</organism>
<dbReference type="OrthoDB" id="2783256at2759"/>
<evidence type="ECO:0000313" key="3">
    <source>
        <dbReference type="EMBL" id="KAG7090739.1"/>
    </source>
</evidence>
<feature type="region of interest" description="Disordered" evidence="1">
    <location>
        <begin position="1"/>
        <end position="43"/>
    </location>
</feature>
<dbReference type="InterPro" id="IPR046522">
    <property type="entry name" value="DUF6699"/>
</dbReference>
<feature type="domain" description="DUF6699" evidence="2">
    <location>
        <begin position="67"/>
        <end position="199"/>
    </location>
</feature>
<dbReference type="KEGG" id="more:E1B28_009829"/>
<sequence length="210" mass="23735">MPGINKRVHWASTPSPPSSISSLPSSPGPLTPPQHSSGPYTYQALPLPGLTPTEVHPALGSHALTTLRWDLTLQPNVETMHVDPRIFTAAVTKPPLPFIIIIVPELGWEIPIQPQGGNPFITVWDVVQGIYRFLREPITQEQYARCNEQQRLQIDASFRRRYTRYDQPQGQKLEKSKGIKKVDLLFGQTRFMGLSSTKRGPDFWRMHFSS</sequence>
<dbReference type="AlphaFoldDB" id="A0A9P7UT15"/>
<dbReference type="RefSeq" id="XP_043007209.1">
    <property type="nucleotide sequence ID" value="XM_043154752.1"/>
</dbReference>
<evidence type="ECO:0000259" key="2">
    <source>
        <dbReference type="Pfam" id="PF20415"/>
    </source>
</evidence>
<dbReference type="Proteomes" id="UP001049176">
    <property type="component" value="Chromosome 6"/>
</dbReference>
<dbReference type="Pfam" id="PF20415">
    <property type="entry name" value="DUF6699"/>
    <property type="match status" value="1"/>
</dbReference>
<reference evidence="3" key="1">
    <citation type="journal article" date="2021" name="Genome Biol. Evol.">
        <title>The assembled and annotated genome of the fairy-ring fungus Marasmius oreades.</title>
        <authorList>
            <person name="Hiltunen M."/>
            <person name="Ament-Velasquez S.L."/>
            <person name="Johannesson H."/>
        </authorList>
    </citation>
    <scope>NUCLEOTIDE SEQUENCE</scope>
    <source>
        <strain evidence="3">03SP1</strain>
    </source>
</reference>
<dbReference type="EMBL" id="CM032186">
    <property type="protein sequence ID" value="KAG7090739.1"/>
    <property type="molecule type" value="Genomic_DNA"/>
</dbReference>
<evidence type="ECO:0000313" key="4">
    <source>
        <dbReference type="Proteomes" id="UP001049176"/>
    </source>
</evidence>
<accession>A0A9P7UT15</accession>
<evidence type="ECO:0000256" key="1">
    <source>
        <dbReference type="SAM" id="MobiDB-lite"/>
    </source>
</evidence>
<keyword evidence="4" id="KW-1185">Reference proteome</keyword>
<proteinExistence type="predicted"/>
<comment type="caution">
    <text evidence="3">The sequence shown here is derived from an EMBL/GenBank/DDBJ whole genome shotgun (WGS) entry which is preliminary data.</text>
</comment>
<name>A0A9P7UT15_9AGAR</name>
<dbReference type="GeneID" id="66078905"/>
<gene>
    <name evidence="3" type="ORF">E1B28_009829</name>
</gene>
<protein>
    <recommendedName>
        <fullName evidence="2">DUF6699 domain-containing protein</fullName>
    </recommendedName>
</protein>